<feature type="binding site" evidence="10">
    <location>
        <begin position="136"/>
        <end position="139"/>
    </location>
    <ligand>
        <name>GTP</name>
        <dbReference type="ChEBI" id="CHEBI:37565"/>
    </ligand>
</feature>
<evidence type="ECO:0000259" key="12">
    <source>
        <dbReference type="PROSITE" id="PS50936"/>
    </source>
</evidence>
<evidence type="ECO:0000259" key="13">
    <source>
        <dbReference type="PROSITE" id="PS51721"/>
    </source>
</evidence>
<dbReference type="GO" id="GO:0005525">
    <property type="term" value="F:GTP binding"/>
    <property type="evidence" value="ECO:0007669"/>
    <property type="project" value="UniProtKB-UniRule"/>
</dbReference>
<dbReference type="InterPro" id="IPR010914">
    <property type="entry name" value="RsgA_GTPase_dom"/>
</dbReference>
<dbReference type="RefSeq" id="WP_052727795.1">
    <property type="nucleotide sequence ID" value="NZ_CP084389.1"/>
</dbReference>
<feature type="domain" description="CP-type G" evidence="13">
    <location>
        <begin position="89"/>
        <end position="246"/>
    </location>
</feature>
<dbReference type="Pfam" id="PF03193">
    <property type="entry name" value="RsgA_GTPase"/>
    <property type="match status" value="1"/>
</dbReference>
<keyword evidence="8 10" id="KW-0694">RNA-binding</keyword>
<dbReference type="PANTHER" id="PTHR32120">
    <property type="entry name" value="SMALL RIBOSOMAL SUBUNIT BIOGENESIS GTPASE RSGA"/>
    <property type="match status" value="1"/>
</dbReference>
<keyword evidence="2 10" id="KW-0690">Ribosome biogenesis</keyword>
<comment type="similarity">
    <text evidence="10">Belongs to the TRAFAC class YlqF/YawG GTPase family. RsgA subfamily.</text>
</comment>
<evidence type="ECO:0000256" key="2">
    <source>
        <dbReference type="ARBA" id="ARBA00022517"/>
    </source>
</evidence>
<feature type="compositionally biased region" description="Basic and acidic residues" evidence="11">
    <location>
        <begin position="323"/>
        <end position="333"/>
    </location>
</feature>
<comment type="function">
    <text evidence="10">One of several proteins that assist in the late maturation steps of the functional core of the 30S ribosomal subunit. Helps release RbfA from mature subunits. May play a role in the assembly of ribosomal proteins into the subunit. Circularly permuted GTPase that catalyzes slow GTP hydrolysis, GTPase activity is stimulated by the 30S ribosomal subunit.</text>
</comment>
<accession>A0AA47GGV0</accession>
<feature type="binding site" evidence="10">
    <location>
        <position position="267"/>
    </location>
    <ligand>
        <name>Zn(2+)</name>
        <dbReference type="ChEBI" id="CHEBI:29105"/>
    </ligand>
</feature>
<dbReference type="PANTHER" id="PTHR32120:SF10">
    <property type="entry name" value="SMALL RIBOSOMAL SUBUNIT BIOGENESIS GTPASE RSGA"/>
    <property type="match status" value="1"/>
</dbReference>
<name>A0AA47GGV0_9LACO</name>
<dbReference type="AlphaFoldDB" id="A0AA47GGV0"/>
<evidence type="ECO:0000256" key="10">
    <source>
        <dbReference type="HAMAP-Rule" id="MF_01820"/>
    </source>
</evidence>
<evidence type="ECO:0000256" key="9">
    <source>
        <dbReference type="ARBA" id="ARBA00023134"/>
    </source>
</evidence>
<keyword evidence="3 10" id="KW-0479">Metal-binding</keyword>
<comment type="subcellular location">
    <subcellularLocation>
        <location evidence="10">Cytoplasm</location>
    </subcellularLocation>
</comment>
<keyword evidence="4 10" id="KW-0699">rRNA-binding</keyword>
<dbReference type="GO" id="GO:0005737">
    <property type="term" value="C:cytoplasm"/>
    <property type="evidence" value="ECO:0007669"/>
    <property type="project" value="UniProtKB-SubCell"/>
</dbReference>
<evidence type="ECO:0000256" key="6">
    <source>
        <dbReference type="ARBA" id="ARBA00022801"/>
    </source>
</evidence>
<evidence type="ECO:0000313" key="14">
    <source>
        <dbReference type="EMBL" id="UZX29620.1"/>
    </source>
</evidence>
<dbReference type="Proteomes" id="UP001164557">
    <property type="component" value="Chromosome"/>
</dbReference>
<evidence type="ECO:0000256" key="3">
    <source>
        <dbReference type="ARBA" id="ARBA00022723"/>
    </source>
</evidence>
<dbReference type="EC" id="3.6.1.-" evidence="10"/>
<feature type="domain" description="EngC GTPase" evidence="12">
    <location>
        <begin position="96"/>
        <end position="244"/>
    </location>
</feature>
<feature type="region of interest" description="Disordered" evidence="11">
    <location>
        <begin position="306"/>
        <end position="342"/>
    </location>
</feature>
<keyword evidence="9 10" id="KW-0342">GTP-binding</keyword>
<dbReference type="EMBL" id="CP084389">
    <property type="protein sequence ID" value="UZX29620.1"/>
    <property type="molecule type" value="Genomic_DNA"/>
</dbReference>
<dbReference type="InterPro" id="IPR004881">
    <property type="entry name" value="Ribosome_biogen_GTPase_RsgA"/>
</dbReference>
<organism evidence="14 15">
    <name type="scientific">Lactobacillus helsingborgensis</name>
    <dbReference type="NCBI Taxonomy" id="1218494"/>
    <lineage>
        <taxon>Bacteria</taxon>
        <taxon>Bacillati</taxon>
        <taxon>Bacillota</taxon>
        <taxon>Bacilli</taxon>
        <taxon>Lactobacillales</taxon>
        <taxon>Lactobacillaceae</taxon>
        <taxon>Lactobacillus</taxon>
    </lineage>
</organism>
<evidence type="ECO:0000256" key="7">
    <source>
        <dbReference type="ARBA" id="ARBA00022833"/>
    </source>
</evidence>
<keyword evidence="7 10" id="KW-0862">Zinc</keyword>
<dbReference type="InterPro" id="IPR027417">
    <property type="entry name" value="P-loop_NTPase"/>
</dbReference>
<keyword evidence="1 10" id="KW-0963">Cytoplasm</keyword>
<feature type="binding site" evidence="10">
    <location>
        <position position="272"/>
    </location>
    <ligand>
        <name>Zn(2+)</name>
        <dbReference type="ChEBI" id="CHEBI:29105"/>
    </ligand>
</feature>
<keyword evidence="5 10" id="KW-0547">Nucleotide-binding</keyword>
<protein>
    <recommendedName>
        <fullName evidence="10">Small ribosomal subunit biogenesis GTPase RsgA</fullName>
        <ecNumber evidence="10">3.6.1.-</ecNumber>
    </recommendedName>
</protein>
<dbReference type="SUPFAM" id="SSF52540">
    <property type="entry name" value="P-loop containing nucleoside triphosphate hydrolases"/>
    <property type="match status" value="1"/>
</dbReference>
<feature type="binding site" evidence="10">
    <location>
        <position position="274"/>
    </location>
    <ligand>
        <name>Zn(2+)</name>
        <dbReference type="ChEBI" id="CHEBI:29105"/>
    </ligand>
</feature>
<dbReference type="PROSITE" id="PS51721">
    <property type="entry name" value="G_CP"/>
    <property type="match status" value="1"/>
</dbReference>
<dbReference type="NCBIfam" id="TIGR00157">
    <property type="entry name" value="ribosome small subunit-dependent GTPase A"/>
    <property type="match status" value="1"/>
</dbReference>
<evidence type="ECO:0000256" key="4">
    <source>
        <dbReference type="ARBA" id="ARBA00022730"/>
    </source>
</evidence>
<proteinExistence type="inferred from homology"/>
<reference evidence="14" key="1">
    <citation type="submission" date="2021-09" db="EMBL/GenBank/DDBJ databases">
        <title>Lactobacillus species from Apis mellifera, Switzerland.</title>
        <authorList>
            <person name="Pfister J."/>
            <person name="Brown A."/>
            <person name="Neumann P."/>
            <person name="Collaud A."/>
            <person name="Retschnig G."/>
            <person name="Perreten V."/>
        </authorList>
    </citation>
    <scope>NUCLEOTIDE SEQUENCE</scope>
    <source>
        <strain evidence="14">IBH002</strain>
    </source>
</reference>
<dbReference type="GO" id="GO:0003924">
    <property type="term" value="F:GTPase activity"/>
    <property type="evidence" value="ECO:0007669"/>
    <property type="project" value="UniProtKB-UniRule"/>
</dbReference>
<evidence type="ECO:0000256" key="1">
    <source>
        <dbReference type="ARBA" id="ARBA00022490"/>
    </source>
</evidence>
<evidence type="ECO:0000256" key="5">
    <source>
        <dbReference type="ARBA" id="ARBA00022741"/>
    </source>
</evidence>
<dbReference type="InterPro" id="IPR030378">
    <property type="entry name" value="G_CP_dom"/>
</dbReference>
<dbReference type="CDD" id="cd01854">
    <property type="entry name" value="YjeQ_EngC"/>
    <property type="match status" value="1"/>
</dbReference>
<feature type="binding site" evidence="10">
    <location>
        <position position="280"/>
    </location>
    <ligand>
        <name>Zn(2+)</name>
        <dbReference type="ChEBI" id="CHEBI:29105"/>
    </ligand>
</feature>
<evidence type="ECO:0000313" key="15">
    <source>
        <dbReference type="Proteomes" id="UP001164557"/>
    </source>
</evidence>
<keyword evidence="15" id="KW-1185">Reference proteome</keyword>
<feature type="binding site" evidence="10">
    <location>
        <begin position="187"/>
        <end position="195"/>
    </location>
    <ligand>
        <name>GTP</name>
        <dbReference type="ChEBI" id="CHEBI:37565"/>
    </ligand>
</feature>
<comment type="cofactor">
    <cofactor evidence="10">
        <name>Zn(2+)</name>
        <dbReference type="ChEBI" id="CHEBI:29105"/>
    </cofactor>
    <text evidence="10">Binds 1 zinc ion per subunit.</text>
</comment>
<dbReference type="GO" id="GO:0019843">
    <property type="term" value="F:rRNA binding"/>
    <property type="evidence" value="ECO:0007669"/>
    <property type="project" value="UniProtKB-KW"/>
</dbReference>
<dbReference type="GO" id="GO:0046872">
    <property type="term" value="F:metal ion binding"/>
    <property type="evidence" value="ECO:0007669"/>
    <property type="project" value="UniProtKB-KW"/>
</dbReference>
<dbReference type="HAMAP" id="MF_01820">
    <property type="entry name" value="GTPase_RsgA"/>
    <property type="match status" value="1"/>
</dbReference>
<dbReference type="Gene3D" id="1.10.40.50">
    <property type="entry name" value="Probable gtpase engc, domain 3"/>
    <property type="match status" value="1"/>
</dbReference>
<dbReference type="PROSITE" id="PS50936">
    <property type="entry name" value="ENGC_GTPASE"/>
    <property type="match status" value="1"/>
</dbReference>
<evidence type="ECO:0000256" key="8">
    <source>
        <dbReference type="ARBA" id="ARBA00022884"/>
    </source>
</evidence>
<dbReference type="GO" id="GO:0042274">
    <property type="term" value="P:ribosomal small subunit biogenesis"/>
    <property type="evidence" value="ECO:0007669"/>
    <property type="project" value="UniProtKB-UniRule"/>
</dbReference>
<sequence length="342" mass="37858">MELGLNTYKQHEQVDDNATLGRISLNSAGMYKVIHLNGAEINAIPKNRTEQFLVGDWVALEPQADFDLINQRLPRYSTLGRLTGEGYHVQEKDAASNIDQLFICISMNKNFKSRRIKRYLYAFQKDDEYQTSLVLTKSDLNPESAEIAAQLADEFDIAVFATSSVTTEGIEGLRASIIPGQTVSFYGNSGVGKSTLVNAVAQKEVMATSHISGKTDKGRHTTSSSRLILIEQGDFVLIDTPGIKSVGVGASDLAQVFPEIVQLAQNCHFRNCKHIDEPGCAVKAAVKNGTLERKSYDQFLQLQEESQSTQGYLDAKTAKKLSRKAEGKREAMSKRNYRKPPM</sequence>
<keyword evidence="6 10" id="KW-0378">Hydrolase</keyword>
<dbReference type="Gene3D" id="3.40.50.300">
    <property type="entry name" value="P-loop containing nucleotide triphosphate hydrolases"/>
    <property type="match status" value="1"/>
</dbReference>
<gene>
    <name evidence="10 14" type="primary">rsgA</name>
    <name evidence="14" type="ORF">LDX53_08635</name>
</gene>
<evidence type="ECO:0000256" key="11">
    <source>
        <dbReference type="SAM" id="MobiDB-lite"/>
    </source>
</evidence>
<comment type="subunit">
    <text evidence="10">Monomer. Associates with 30S ribosomal subunit, binds 16S rRNA.</text>
</comment>